<dbReference type="InterPro" id="IPR002765">
    <property type="entry name" value="UPF0145_YbjQ-like"/>
</dbReference>
<feature type="region of interest" description="Disordered" evidence="2">
    <location>
        <begin position="320"/>
        <end position="348"/>
    </location>
</feature>
<dbReference type="Gene3D" id="3.30.110.70">
    <property type="entry name" value="Hypothetical protein apc22750. Chain B"/>
    <property type="match status" value="1"/>
</dbReference>
<comment type="similarity">
    <text evidence="1">Belongs to the UPF0145 family.</text>
</comment>
<dbReference type="SUPFAM" id="SSF117782">
    <property type="entry name" value="YbjQ-like"/>
    <property type="match status" value="1"/>
</dbReference>
<dbReference type="AlphaFoldDB" id="A0A917F010"/>
<dbReference type="InterPro" id="IPR035439">
    <property type="entry name" value="UPF0145_dom_sf"/>
</dbReference>
<sequence>MNAFVDGLETRWRRKLSVSGRVNRGHEWLDEQVDDWINGLPPAAHERVERQRAGHTAGSLLSVASAASIQSAGLTSVGEVFGCVVMNLGWAGAGCAWWNSGAYGFGNMGMNMGAVSPVTTSGDGGKWGSFAPYVNAFERAWYGSLRRMVIEAQALGAHGVVDVRIVRRQLEGAAWEFSALGTAVRSIDPSLAPIPQTAGEVWSTNLSGEDTAAAILSGYMPREIVLGISVSTKHEDWQLRQQRSSWVNGEVDGMTQLIQAARQESRHRLAARATHTGSAELAVTSMTLSEFETACGGQDGRDLHAESVVVGTTLIPLPRSRRRAPGTNALTILPLRDPPNRPARRQSR</sequence>
<proteinExistence type="inferred from homology"/>
<name>A0A917F010_9MICO</name>
<comment type="caution">
    <text evidence="3">The sequence shown here is derived from an EMBL/GenBank/DDBJ whole genome shotgun (WGS) entry which is preliminary data.</text>
</comment>
<gene>
    <name evidence="3" type="ORF">GCM10011399_22870</name>
</gene>
<evidence type="ECO:0000256" key="2">
    <source>
        <dbReference type="SAM" id="MobiDB-lite"/>
    </source>
</evidence>
<evidence type="ECO:0000313" key="4">
    <source>
        <dbReference type="Proteomes" id="UP000598775"/>
    </source>
</evidence>
<dbReference type="Proteomes" id="UP000598775">
    <property type="component" value="Unassembled WGS sequence"/>
</dbReference>
<dbReference type="EMBL" id="BMGP01000004">
    <property type="protein sequence ID" value="GGF29172.1"/>
    <property type="molecule type" value="Genomic_DNA"/>
</dbReference>
<accession>A0A917F010</accession>
<evidence type="ECO:0000256" key="1">
    <source>
        <dbReference type="ARBA" id="ARBA00010751"/>
    </source>
</evidence>
<protein>
    <recommendedName>
        <fullName evidence="5">Heavy metal-binding domain-containing protein</fullName>
    </recommendedName>
</protein>
<organism evidence="3 4">
    <name type="scientific">Subtercola lobariae</name>
    <dbReference type="NCBI Taxonomy" id="1588641"/>
    <lineage>
        <taxon>Bacteria</taxon>
        <taxon>Bacillati</taxon>
        <taxon>Actinomycetota</taxon>
        <taxon>Actinomycetes</taxon>
        <taxon>Micrococcales</taxon>
        <taxon>Microbacteriaceae</taxon>
        <taxon>Subtercola</taxon>
    </lineage>
</organism>
<dbReference type="Pfam" id="PF01906">
    <property type="entry name" value="YbjQ_1"/>
    <property type="match status" value="1"/>
</dbReference>
<evidence type="ECO:0008006" key="5">
    <source>
        <dbReference type="Google" id="ProtNLM"/>
    </source>
</evidence>
<evidence type="ECO:0000313" key="3">
    <source>
        <dbReference type="EMBL" id="GGF29172.1"/>
    </source>
</evidence>
<keyword evidence="4" id="KW-1185">Reference proteome</keyword>
<reference evidence="3 4" key="1">
    <citation type="journal article" date="2014" name="Int. J. Syst. Evol. Microbiol.">
        <title>Complete genome sequence of Corynebacterium casei LMG S-19264T (=DSM 44701T), isolated from a smear-ripened cheese.</title>
        <authorList>
            <consortium name="US DOE Joint Genome Institute (JGI-PGF)"/>
            <person name="Walter F."/>
            <person name="Albersmeier A."/>
            <person name="Kalinowski J."/>
            <person name="Ruckert C."/>
        </authorList>
    </citation>
    <scope>NUCLEOTIDE SEQUENCE [LARGE SCALE GENOMIC DNA]</scope>
    <source>
        <strain evidence="3 4">CGMCC 1.12976</strain>
    </source>
</reference>